<comment type="caution">
    <text evidence="2">The sequence shown here is derived from an EMBL/GenBank/DDBJ whole genome shotgun (WGS) entry which is preliminary data.</text>
</comment>
<evidence type="ECO:0000313" key="2">
    <source>
        <dbReference type="EMBL" id="MEM5496027.1"/>
    </source>
</evidence>
<gene>
    <name evidence="2" type="ORF">WNY77_01325</name>
</gene>
<proteinExistence type="predicted"/>
<dbReference type="PANTHER" id="PTHR33608:SF12">
    <property type="entry name" value="DUF58 DOMAIN-CONTAINING PROTEIN"/>
    <property type="match status" value="1"/>
</dbReference>
<keyword evidence="3" id="KW-1185">Reference proteome</keyword>
<evidence type="ECO:0000313" key="3">
    <source>
        <dbReference type="Proteomes" id="UP001461163"/>
    </source>
</evidence>
<name>A0ABU9SQ81_9ALTE</name>
<dbReference type="EMBL" id="JBBMQS010000001">
    <property type="protein sequence ID" value="MEM5496027.1"/>
    <property type="molecule type" value="Genomic_DNA"/>
</dbReference>
<dbReference type="PANTHER" id="PTHR33608">
    <property type="entry name" value="BLL2464 PROTEIN"/>
    <property type="match status" value="1"/>
</dbReference>
<organism evidence="2 3">
    <name type="scientific">Paraglaciecola mesophila</name>
    <dbReference type="NCBI Taxonomy" id="197222"/>
    <lineage>
        <taxon>Bacteria</taxon>
        <taxon>Pseudomonadati</taxon>
        <taxon>Pseudomonadota</taxon>
        <taxon>Gammaproteobacteria</taxon>
        <taxon>Alteromonadales</taxon>
        <taxon>Alteromonadaceae</taxon>
        <taxon>Paraglaciecola</taxon>
    </lineage>
</organism>
<feature type="domain" description="DUF58" evidence="1">
    <location>
        <begin position="65"/>
        <end position="283"/>
    </location>
</feature>
<dbReference type="Proteomes" id="UP001461163">
    <property type="component" value="Unassembled WGS sequence"/>
</dbReference>
<accession>A0ABU9SQ81</accession>
<reference evidence="2 3" key="1">
    <citation type="submission" date="2024-03" db="EMBL/GenBank/DDBJ databases">
        <title>Community enrichment and isolation of bacterial strains for fucoidan degradation.</title>
        <authorList>
            <person name="Sichert A."/>
        </authorList>
    </citation>
    <scope>NUCLEOTIDE SEQUENCE [LARGE SCALE GENOMIC DNA]</scope>
    <source>
        <strain evidence="2 3">AS12</strain>
    </source>
</reference>
<dbReference type="Pfam" id="PF01882">
    <property type="entry name" value="DUF58"/>
    <property type="match status" value="1"/>
</dbReference>
<sequence length="323" mass="36549">MQTTKDIPQWLASHHSDGVNLSIKELLYYRTKASLLNLSLGRPAQAKLAGGYLAKTKGRGMEFDEARHYQPGDDIRAIDWRVTARTGKTHTKIYREEKERPVFVLADLSSSMHFGTQLLFKSVQVAHLTALIAWAAHKRGDRIGGLIYNQTQHKEFKPFSRQKAVLSLLNGIVNLHHPQSPPPKHGEEQVTFTDACARLRRLAHPGSLVFILSDFANLTESAQQHISQLSRHCEVTAYPISDPFEHALPQSKYQQMLNLTDGQDEQQILIGEQRIATQYQSEHEQRFNAINTRLKKCRVNVVPISCAQSLERQLAKRSSETAV</sequence>
<dbReference type="RefSeq" id="WP_342880626.1">
    <property type="nucleotide sequence ID" value="NZ_JBBMQS010000001.1"/>
</dbReference>
<evidence type="ECO:0000259" key="1">
    <source>
        <dbReference type="Pfam" id="PF01882"/>
    </source>
</evidence>
<protein>
    <submittedName>
        <fullName evidence="2">DUF58 domain-containing protein</fullName>
    </submittedName>
</protein>
<dbReference type="InterPro" id="IPR002881">
    <property type="entry name" value="DUF58"/>
</dbReference>